<dbReference type="Gene3D" id="3.40.50.980">
    <property type="match status" value="2"/>
</dbReference>
<name>A0A3A3ZZF8_9ACTN</name>
<dbReference type="PANTHER" id="PTHR45527">
    <property type="entry name" value="NONRIBOSOMAL PEPTIDE SYNTHETASE"/>
    <property type="match status" value="1"/>
</dbReference>
<feature type="compositionally biased region" description="Basic and acidic residues" evidence="4">
    <location>
        <begin position="1250"/>
        <end position="1264"/>
    </location>
</feature>
<dbReference type="Pfam" id="PF00550">
    <property type="entry name" value="PP-binding"/>
    <property type="match status" value="1"/>
</dbReference>
<dbReference type="Gene3D" id="3.30.300.30">
    <property type="match status" value="1"/>
</dbReference>
<dbReference type="FunFam" id="1.10.1200.10:FF:000016">
    <property type="entry name" value="Non-ribosomal peptide synthase"/>
    <property type="match status" value="1"/>
</dbReference>
<dbReference type="FunFam" id="3.40.50.980:FF:000001">
    <property type="entry name" value="Non-ribosomal peptide synthetase"/>
    <property type="match status" value="1"/>
</dbReference>
<dbReference type="InterPro" id="IPR020845">
    <property type="entry name" value="AMP-binding_CS"/>
</dbReference>
<dbReference type="Pfam" id="PF00668">
    <property type="entry name" value="Condensation"/>
    <property type="match status" value="2"/>
</dbReference>
<dbReference type="NCBIfam" id="TIGR01733">
    <property type="entry name" value="AA-adenyl-dom"/>
    <property type="match status" value="1"/>
</dbReference>
<feature type="non-terminal residue" evidence="6">
    <location>
        <position position="1306"/>
    </location>
</feature>
<comment type="caution">
    <text evidence="6">The sequence shown here is derived from an EMBL/GenBank/DDBJ whole genome shotgun (WGS) entry which is preliminary data.</text>
</comment>
<dbReference type="InterPro" id="IPR045851">
    <property type="entry name" value="AMP-bd_C_sf"/>
</dbReference>
<dbReference type="FunFam" id="3.40.50.12780:FF:000012">
    <property type="entry name" value="Non-ribosomal peptide synthetase"/>
    <property type="match status" value="1"/>
</dbReference>
<dbReference type="Gene3D" id="3.30.559.30">
    <property type="entry name" value="Nonribosomal peptide synthetase, condensation domain"/>
    <property type="match status" value="2"/>
</dbReference>
<dbReference type="FunFam" id="2.30.38.10:FF:000001">
    <property type="entry name" value="Non-ribosomal peptide synthetase PvdI"/>
    <property type="match status" value="1"/>
</dbReference>
<dbReference type="InterPro" id="IPR036736">
    <property type="entry name" value="ACP-like_sf"/>
</dbReference>
<keyword evidence="3" id="KW-0597">Phosphoprotein</keyword>
<dbReference type="FunFam" id="3.30.300.30:FF:000010">
    <property type="entry name" value="Enterobactin synthetase component F"/>
    <property type="match status" value="1"/>
</dbReference>
<dbReference type="InterPro" id="IPR023213">
    <property type="entry name" value="CAT-like_dom_sf"/>
</dbReference>
<dbReference type="GO" id="GO:0005829">
    <property type="term" value="C:cytosol"/>
    <property type="evidence" value="ECO:0007669"/>
    <property type="project" value="TreeGrafter"/>
</dbReference>
<evidence type="ECO:0000256" key="3">
    <source>
        <dbReference type="ARBA" id="ARBA00022553"/>
    </source>
</evidence>
<organism evidence="6 7">
    <name type="scientific">Bailinhaonella thermotolerans</name>
    <dbReference type="NCBI Taxonomy" id="1070861"/>
    <lineage>
        <taxon>Bacteria</taxon>
        <taxon>Bacillati</taxon>
        <taxon>Actinomycetota</taxon>
        <taxon>Actinomycetes</taxon>
        <taxon>Streptosporangiales</taxon>
        <taxon>Streptosporangiaceae</taxon>
        <taxon>Bailinhaonella</taxon>
    </lineage>
</organism>
<dbReference type="GO" id="GO:0008610">
    <property type="term" value="P:lipid biosynthetic process"/>
    <property type="evidence" value="ECO:0007669"/>
    <property type="project" value="UniProtKB-ARBA"/>
</dbReference>
<dbReference type="Pfam" id="PF00501">
    <property type="entry name" value="AMP-binding"/>
    <property type="match status" value="1"/>
</dbReference>
<proteinExistence type="predicted"/>
<evidence type="ECO:0000256" key="1">
    <source>
        <dbReference type="ARBA" id="ARBA00001957"/>
    </source>
</evidence>
<evidence type="ECO:0000259" key="5">
    <source>
        <dbReference type="PROSITE" id="PS50075"/>
    </source>
</evidence>
<dbReference type="Proteomes" id="UP000265768">
    <property type="component" value="Unassembled WGS sequence"/>
</dbReference>
<dbReference type="SMART" id="SM01294">
    <property type="entry name" value="PKS_PP_betabranch"/>
    <property type="match status" value="1"/>
</dbReference>
<dbReference type="Gene3D" id="3.30.559.10">
    <property type="entry name" value="Chloramphenicol acetyltransferase-like domain"/>
    <property type="match status" value="2"/>
</dbReference>
<dbReference type="SMART" id="SM00823">
    <property type="entry name" value="PKS_PP"/>
    <property type="match status" value="1"/>
</dbReference>
<sequence>MDSQHTDGENGIEDILPLSSLQQGLFFHALFDERDVYTSQLSLDLEGPLDVPALRAAAETLLRRHPNLRAAFWHEDVSQPVQVIPRAVELPWREIDAAPGTDPREQAAAERARRFDLARPPLIRFTLVRLAPDRHRLLVTNHHILLDGWSLPLLATELFALYALKGDDSGLPPAPPYKAYLAWLARQDRDAAEAAWRAALAGLEEPTLLAPRVADRPPVPPERLDLPLDTRLMSRVARLARRHGVTVNTVLQVAWGVLLSRLTGRDDVVFGSVVSGRPPELPGVENMIGLFINTVPVRVRLAPGETVGELLERVQDEQADLIPHHHLGLADLHRIGGDGVAFDSMMVLENYPLDPSGMGVSLDGVRVTGAEGFDATHYPLVLVVMPGDHPVLRLDHRPDVYTRDEALALADRLTGLLAAFADDPGLPVARLDVLAPAERARVLEEWNATASHRPVGSLPALFEERVRLAPEAPAVVADGVSLTYGELNARVNRLAHRLIGLGVGAETPVAVLMERSVEQVVATLAIVKTGGCYVPIHHSHPPERMSWVMADTKAPVLLVDAAMSGRWFAHGAEVVLVGDVPGEDHDPAVPIHPDQTAAVMYTSGSTGTPKGVVLTHRGVVDMVFDPRWDPIAHERTLFHSPHAFDASTYELWTPLLTGGCLVVAPPGTPDVDELARVLREHRVTASIVTTALFNLVAEERPEAFAGLRALVTGGDAASPAALARVRAACPDTVLINGYGPTETTTYASSRVVTGADLERGRVPIGGPMANMRAYVLDRNLRPVPAGVPGELYAAGAGLARGYLGRPGLTAERFVACPFGPPGERMYRTGDLARWREDGALEFLGRADHQVKIRGFRIEPGEVEAAIGRHERVAHVVVIVREDRPGDRRLVAYVVGDVDPAEVRRFAGESLPEYMVPSAVVVLDALPATPNGKLDRDALPVPDVAAEAGRAPRTVQEEILCGLFAAALGVERVGVDDSFFELGGDSIIATRLVSRVRSAFGVELPVRALFEAPTVAGLAARVAEAAGTARAALVAQDRGEVVPLSHAQRRLWFLNRFDPASPVYNVPIALRLRGELDAGALRAALADVAVRHEPLRTVYPEADGSPRQLVLDPERARPVLDVHPATEAELPGLIAAAFARGFDVTVEPPLRASLFAVGPGEHVLLLVMHHIACDRWSLGVLARDLVTAYADRLGGREPSWTPLPTQYADFAVWQRDLLGSEDDPDSLISRQIAFWKRALDGLPEELPLPTDRQRPAESSHRGGDVHFDVDPDLHRALGALARDHRASVFMVVRAALAALLSRLGAGP</sequence>
<dbReference type="InterPro" id="IPR020806">
    <property type="entry name" value="PKS_PP-bd"/>
</dbReference>
<dbReference type="SUPFAM" id="SSF56801">
    <property type="entry name" value="Acetyl-CoA synthetase-like"/>
    <property type="match status" value="1"/>
</dbReference>
<dbReference type="PROSITE" id="PS00455">
    <property type="entry name" value="AMP_BINDING"/>
    <property type="match status" value="1"/>
</dbReference>
<feature type="domain" description="Carrier" evidence="5">
    <location>
        <begin position="950"/>
        <end position="1025"/>
    </location>
</feature>
<dbReference type="EMBL" id="QZEY01000038">
    <property type="protein sequence ID" value="RJL19460.1"/>
    <property type="molecule type" value="Genomic_DNA"/>
</dbReference>
<gene>
    <name evidence="6" type="ORF">D5H75_40380</name>
</gene>
<dbReference type="InterPro" id="IPR001242">
    <property type="entry name" value="Condensation_dom"/>
</dbReference>
<dbReference type="InterPro" id="IPR000873">
    <property type="entry name" value="AMP-dep_synth/lig_dom"/>
</dbReference>
<dbReference type="GO" id="GO:0031177">
    <property type="term" value="F:phosphopantetheine binding"/>
    <property type="evidence" value="ECO:0007669"/>
    <property type="project" value="InterPro"/>
</dbReference>
<keyword evidence="7" id="KW-1185">Reference proteome</keyword>
<comment type="cofactor">
    <cofactor evidence="1">
        <name>pantetheine 4'-phosphate</name>
        <dbReference type="ChEBI" id="CHEBI:47942"/>
    </cofactor>
</comment>
<dbReference type="InterPro" id="IPR025110">
    <property type="entry name" value="AMP-bd_C"/>
</dbReference>
<dbReference type="Gene3D" id="2.30.38.10">
    <property type="entry name" value="Luciferase, Domain 3"/>
    <property type="match status" value="1"/>
</dbReference>
<dbReference type="GO" id="GO:0003824">
    <property type="term" value="F:catalytic activity"/>
    <property type="evidence" value="ECO:0007669"/>
    <property type="project" value="InterPro"/>
</dbReference>
<feature type="region of interest" description="Disordered" evidence="4">
    <location>
        <begin position="1244"/>
        <end position="1264"/>
    </location>
</feature>
<dbReference type="SUPFAM" id="SSF52777">
    <property type="entry name" value="CoA-dependent acyltransferases"/>
    <property type="match status" value="4"/>
</dbReference>
<dbReference type="InterPro" id="IPR010071">
    <property type="entry name" value="AA_adenyl_dom"/>
</dbReference>
<dbReference type="GO" id="GO:0044550">
    <property type="term" value="P:secondary metabolite biosynthetic process"/>
    <property type="evidence" value="ECO:0007669"/>
    <property type="project" value="UniProtKB-ARBA"/>
</dbReference>
<reference evidence="6 7" key="1">
    <citation type="submission" date="2018-09" db="EMBL/GenBank/DDBJ databases">
        <title>YIM 75507 draft genome.</title>
        <authorList>
            <person name="Tang S."/>
            <person name="Feng Y."/>
        </authorList>
    </citation>
    <scope>NUCLEOTIDE SEQUENCE [LARGE SCALE GENOMIC DNA]</scope>
    <source>
        <strain evidence="6 7">YIM 75507</strain>
    </source>
</reference>
<dbReference type="CDD" id="cd12117">
    <property type="entry name" value="A_NRPS_Srf_like"/>
    <property type="match status" value="1"/>
</dbReference>
<dbReference type="GO" id="GO:0072330">
    <property type="term" value="P:monocarboxylic acid biosynthetic process"/>
    <property type="evidence" value="ECO:0007669"/>
    <property type="project" value="UniProtKB-ARBA"/>
</dbReference>
<dbReference type="InterPro" id="IPR006162">
    <property type="entry name" value="Ppantetheine_attach_site"/>
</dbReference>
<keyword evidence="2" id="KW-0596">Phosphopantetheine</keyword>
<dbReference type="PROSITE" id="PS00012">
    <property type="entry name" value="PHOSPHOPANTETHEINE"/>
    <property type="match status" value="1"/>
</dbReference>
<dbReference type="GO" id="GO:0043041">
    <property type="term" value="P:amino acid activation for nonribosomal peptide biosynthetic process"/>
    <property type="evidence" value="ECO:0007669"/>
    <property type="project" value="TreeGrafter"/>
</dbReference>
<dbReference type="RefSeq" id="WP_119931929.1">
    <property type="nucleotide sequence ID" value="NZ_QZEY01000038.1"/>
</dbReference>
<dbReference type="Gene3D" id="1.10.1200.10">
    <property type="entry name" value="ACP-like"/>
    <property type="match status" value="1"/>
</dbReference>
<dbReference type="Pfam" id="PF13193">
    <property type="entry name" value="AMP-binding_C"/>
    <property type="match status" value="1"/>
</dbReference>
<dbReference type="SUPFAM" id="SSF47336">
    <property type="entry name" value="ACP-like"/>
    <property type="match status" value="1"/>
</dbReference>
<dbReference type="OrthoDB" id="3671989at2"/>
<dbReference type="PANTHER" id="PTHR45527:SF1">
    <property type="entry name" value="FATTY ACID SYNTHASE"/>
    <property type="match status" value="1"/>
</dbReference>
<evidence type="ECO:0000256" key="2">
    <source>
        <dbReference type="ARBA" id="ARBA00022450"/>
    </source>
</evidence>
<dbReference type="CDD" id="cd19543">
    <property type="entry name" value="DCL_NRPS"/>
    <property type="match status" value="1"/>
</dbReference>
<accession>A0A3A3ZZF8</accession>
<protein>
    <submittedName>
        <fullName evidence="6">Amino acid adenylation domain-containing protein</fullName>
    </submittedName>
</protein>
<dbReference type="PROSITE" id="PS50075">
    <property type="entry name" value="CARRIER"/>
    <property type="match status" value="1"/>
</dbReference>
<dbReference type="InterPro" id="IPR009081">
    <property type="entry name" value="PP-bd_ACP"/>
</dbReference>
<evidence type="ECO:0000256" key="4">
    <source>
        <dbReference type="SAM" id="MobiDB-lite"/>
    </source>
</evidence>
<evidence type="ECO:0000313" key="6">
    <source>
        <dbReference type="EMBL" id="RJL19460.1"/>
    </source>
</evidence>
<evidence type="ECO:0000313" key="7">
    <source>
        <dbReference type="Proteomes" id="UP000265768"/>
    </source>
</evidence>